<reference evidence="1 2" key="1">
    <citation type="journal article" date="2023" name="Front. Microbiol.">
        <title>Phylogeography and host specificity of Pasteurellaceae pathogenic to sea-farmed fish in the north-east Atlantic.</title>
        <authorList>
            <person name="Gulla S."/>
            <person name="Colquhoun D.J."/>
            <person name="Olsen A.B."/>
            <person name="Spilsberg B."/>
            <person name="Lagesen K."/>
            <person name="Aakesson C.P."/>
            <person name="Strom S."/>
            <person name="Manji F."/>
            <person name="Birkbeck T.H."/>
            <person name="Nilsen H.K."/>
        </authorList>
    </citation>
    <scope>NUCLEOTIDE SEQUENCE [LARGE SCALE GENOMIC DNA]</scope>
    <source>
        <strain evidence="1 2">VIO11850</strain>
    </source>
</reference>
<dbReference type="EMBL" id="JASAVS010000026">
    <property type="protein sequence ID" value="MDP8086204.1"/>
    <property type="molecule type" value="Genomic_DNA"/>
</dbReference>
<evidence type="ECO:0000313" key="1">
    <source>
        <dbReference type="EMBL" id="MDP8086204.1"/>
    </source>
</evidence>
<evidence type="ECO:0000313" key="2">
    <source>
        <dbReference type="Proteomes" id="UP001224812"/>
    </source>
</evidence>
<proteinExistence type="predicted"/>
<dbReference type="RefSeq" id="WP_306384008.1">
    <property type="nucleotide sequence ID" value="NZ_JASAVR010000025.1"/>
</dbReference>
<name>A0ABT9JPM2_9PAST</name>
<protein>
    <submittedName>
        <fullName evidence="1">Phage tail protein</fullName>
    </submittedName>
</protein>
<sequence length="189" mass="21630">MAKLQYPDIILKEQKFTALADLSLRLNQQDLSQIMTTLIDLVDDKHIDLLAEKWSATGYDGMLLAESNKNKRMLIKHSVELHRHKGTPWSIREIIRSLGLGEITLDEGLTLRNYDDNTFVASIPEKDRWAYFGVILSRPITNDQVPEVKKVIRNFIPARCILAVFDYKAAPVLYNNKARYNGNYNHGSA</sequence>
<organism evidence="1 2">
    <name type="scientific">Phocoenobacter skyensis</name>
    <dbReference type="NCBI Taxonomy" id="97481"/>
    <lineage>
        <taxon>Bacteria</taxon>
        <taxon>Pseudomonadati</taxon>
        <taxon>Pseudomonadota</taxon>
        <taxon>Gammaproteobacteria</taxon>
        <taxon>Pasteurellales</taxon>
        <taxon>Pasteurellaceae</taxon>
        <taxon>Phocoenobacter</taxon>
    </lineage>
</organism>
<keyword evidence="2" id="KW-1185">Reference proteome</keyword>
<dbReference type="Pfam" id="PF09684">
    <property type="entry name" value="Tail_P2_I"/>
    <property type="match status" value="1"/>
</dbReference>
<dbReference type="InterPro" id="IPR006521">
    <property type="entry name" value="Tail_protein_I"/>
</dbReference>
<gene>
    <name evidence="1" type="ORF">QJT92_09770</name>
</gene>
<comment type="caution">
    <text evidence="1">The sequence shown here is derived from an EMBL/GenBank/DDBJ whole genome shotgun (WGS) entry which is preliminary data.</text>
</comment>
<accession>A0ABT9JPM2</accession>
<dbReference type="Proteomes" id="UP001224812">
    <property type="component" value="Unassembled WGS sequence"/>
</dbReference>